<dbReference type="KEGG" id="tva:4774537"/>
<proteinExistence type="predicted"/>
<dbReference type="VEuPathDB" id="TrichDB:TVAGG3_1041500"/>
<dbReference type="Proteomes" id="UP000001542">
    <property type="component" value="Unassembled WGS sequence"/>
</dbReference>
<organism evidence="1 2">
    <name type="scientific">Trichomonas vaginalis (strain ATCC PRA-98 / G3)</name>
    <dbReference type="NCBI Taxonomy" id="412133"/>
    <lineage>
        <taxon>Eukaryota</taxon>
        <taxon>Metamonada</taxon>
        <taxon>Parabasalia</taxon>
        <taxon>Trichomonadida</taxon>
        <taxon>Trichomonadidae</taxon>
        <taxon>Trichomonas</taxon>
    </lineage>
</organism>
<name>A2DSX8_TRIV3</name>
<dbReference type="PANTHER" id="PTHR24182:SF13">
    <property type="entry name" value="LD18443P"/>
    <property type="match status" value="1"/>
</dbReference>
<protein>
    <submittedName>
        <fullName evidence="1">Uncharacterized protein</fullName>
    </submittedName>
</protein>
<reference evidence="1" key="1">
    <citation type="submission" date="2006-10" db="EMBL/GenBank/DDBJ databases">
        <authorList>
            <person name="Amadeo P."/>
            <person name="Zhao Q."/>
            <person name="Wortman J."/>
            <person name="Fraser-Liggett C."/>
            <person name="Carlton J."/>
        </authorList>
    </citation>
    <scope>NUCLEOTIDE SEQUENCE</scope>
    <source>
        <strain evidence="1">G3</strain>
    </source>
</reference>
<dbReference type="RefSeq" id="XP_001328750.1">
    <property type="nucleotide sequence ID" value="XM_001328715.1"/>
</dbReference>
<gene>
    <name evidence="1" type="ORF">TVAG_348370</name>
</gene>
<dbReference type="InParanoid" id="A2DSX8"/>
<keyword evidence="2" id="KW-1185">Reference proteome</keyword>
<accession>A2DSX8</accession>
<dbReference type="AlphaFoldDB" id="A2DSX8"/>
<evidence type="ECO:0000313" key="1">
    <source>
        <dbReference type="EMBL" id="EAY16527.1"/>
    </source>
</evidence>
<sequence length="144" mass="17316">MEGIQYIELMEISKDYCNLFRELYRIRRFNEEEINNFYNEIKRKLIDTKICSPEKILDEIICASKYNNGSYKSYWFIFEKILNDYHISDELNSEVFGINYHNQCQKYSLEIHEPGSIYRAIMEDDNKSFIAIIESDGSYENKLL</sequence>
<dbReference type="EMBL" id="DS113241">
    <property type="protein sequence ID" value="EAY16527.1"/>
    <property type="molecule type" value="Genomic_DNA"/>
</dbReference>
<evidence type="ECO:0000313" key="2">
    <source>
        <dbReference type="Proteomes" id="UP000001542"/>
    </source>
</evidence>
<dbReference type="PANTHER" id="PTHR24182">
    <property type="entry name" value="ANKYRIN REPEAT AND SOCS BOX CONTAINING 4"/>
    <property type="match status" value="1"/>
</dbReference>
<reference evidence="1" key="2">
    <citation type="journal article" date="2007" name="Science">
        <title>Draft genome sequence of the sexually transmitted pathogen Trichomonas vaginalis.</title>
        <authorList>
            <person name="Carlton J.M."/>
            <person name="Hirt R.P."/>
            <person name="Silva J.C."/>
            <person name="Delcher A.L."/>
            <person name="Schatz M."/>
            <person name="Zhao Q."/>
            <person name="Wortman J.R."/>
            <person name="Bidwell S.L."/>
            <person name="Alsmark U.C.M."/>
            <person name="Besteiro S."/>
            <person name="Sicheritz-Ponten T."/>
            <person name="Noel C.J."/>
            <person name="Dacks J.B."/>
            <person name="Foster P.G."/>
            <person name="Simillion C."/>
            <person name="Van de Peer Y."/>
            <person name="Miranda-Saavedra D."/>
            <person name="Barton G.J."/>
            <person name="Westrop G.D."/>
            <person name="Mueller S."/>
            <person name="Dessi D."/>
            <person name="Fiori P.L."/>
            <person name="Ren Q."/>
            <person name="Paulsen I."/>
            <person name="Zhang H."/>
            <person name="Bastida-Corcuera F.D."/>
            <person name="Simoes-Barbosa A."/>
            <person name="Brown M.T."/>
            <person name="Hayes R.D."/>
            <person name="Mukherjee M."/>
            <person name="Okumura C.Y."/>
            <person name="Schneider R."/>
            <person name="Smith A.J."/>
            <person name="Vanacova S."/>
            <person name="Villalvazo M."/>
            <person name="Haas B.J."/>
            <person name="Pertea M."/>
            <person name="Feldblyum T.V."/>
            <person name="Utterback T.R."/>
            <person name="Shu C.L."/>
            <person name="Osoegawa K."/>
            <person name="de Jong P.J."/>
            <person name="Hrdy I."/>
            <person name="Horvathova L."/>
            <person name="Zubacova Z."/>
            <person name="Dolezal P."/>
            <person name="Malik S.B."/>
            <person name="Logsdon J.M. Jr."/>
            <person name="Henze K."/>
            <person name="Gupta A."/>
            <person name="Wang C.C."/>
            <person name="Dunne R.L."/>
            <person name="Upcroft J.A."/>
            <person name="Upcroft P."/>
            <person name="White O."/>
            <person name="Salzberg S.L."/>
            <person name="Tang P."/>
            <person name="Chiu C.-H."/>
            <person name="Lee Y.-S."/>
            <person name="Embley T.M."/>
            <person name="Coombs G.H."/>
            <person name="Mottram J.C."/>
            <person name="Tachezy J."/>
            <person name="Fraser-Liggett C.M."/>
            <person name="Johnson P.J."/>
        </authorList>
    </citation>
    <scope>NUCLEOTIDE SEQUENCE [LARGE SCALE GENOMIC DNA]</scope>
    <source>
        <strain evidence="1">G3</strain>
    </source>
</reference>